<comment type="similarity">
    <text evidence="1">Belongs to the avfA family.</text>
</comment>
<accession>A0ABR0EVI8</accession>
<sequence length="224" mass="24418">MTQTLAIFGATGGCAGSCLAAALKQGYSCKALARTPSKLTAFMLEKGVEDKTLDSYLTIIPGDIRDIQAVKQTLANADIIISGIGAYPKWQWSLRKPLALTDPTLSGVQSPNKPRALPLIYLTFYYWLLAEPHADKVALEAKIHEHMQLDESQRWIGGYVLVRPSILADGNTKGVTDLRAGLAEDPPVGYSVDRKVVGEWIFEVLIRDGGAEGTWRDGEVIVTF</sequence>
<reference evidence="3 4" key="1">
    <citation type="journal article" date="2023" name="G3 (Bethesda)">
        <title>A chromosome-level genome assembly of Zasmidium syzygii isolated from banana leaves.</title>
        <authorList>
            <person name="van Westerhoven A.C."/>
            <person name="Mehrabi R."/>
            <person name="Talebi R."/>
            <person name="Steentjes M.B.F."/>
            <person name="Corcolon B."/>
            <person name="Chong P.A."/>
            <person name="Kema G.H.J."/>
            <person name="Seidl M.F."/>
        </authorList>
    </citation>
    <scope>NUCLEOTIDE SEQUENCE [LARGE SCALE GENOMIC DNA]</scope>
    <source>
        <strain evidence="3 4">P124</strain>
    </source>
</reference>
<dbReference type="InterPro" id="IPR036291">
    <property type="entry name" value="NAD(P)-bd_dom_sf"/>
</dbReference>
<dbReference type="InterPro" id="IPR016040">
    <property type="entry name" value="NAD(P)-bd_dom"/>
</dbReference>
<dbReference type="Gene3D" id="3.40.50.720">
    <property type="entry name" value="NAD(P)-binding Rossmann-like Domain"/>
    <property type="match status" value="1"/>
</dbReference>
<dbReference type="Pfam" id="PF13460">
    <property type="entry name" value="NAD_binding_10"/>
    <property type="match status" value="1"/>
</dbReference>
<organism evidence="3 4">
    <name type="scientific">Zasmidium cellare</name>
    <name type="common">Wine cellar mold</name>
    <name type="synonym">Racodium cellare</name>
    <dbReference type="NCBI Taxonomy" id="395010"/>
    <lineage>
        <taxon>Eukaryota</taxon>
        <taxon>Fungi</taxon>
        <taxon>Dikarya</taxon>
        <taxon>Ascomycota</taxon>
        <taxon>Pezizomycotina</taxon>
        <taxon>Dothideomycetes</taxon>
        <taxon>Dothideomycetidae</taxon>
        <taxon>Mycosphaerellales</taxon>
        <taxon>Mycosphaerellaceae</taxon>
        <taxon>Zasmidium</taxon>
    </lineage>
</organism>
<comment type="caution">
    <text evidence="3">The sequence shown here is derived from an EMBL/GenBank/DDBJ whole genome shotgun (WGS) entry which is preliminary data.</text>
</comment>
<evidence type="ECO:0000256" key="1">
    <source>
        <dbReference type="ARBA" id="ARBA00038376"/>
    </source>
</evidence>
<name>A0ABR0EVI8_ZASCE</name>
<dbReference type="PANTHER" id="PTHR43355">
    <property type="entry name" value="FLAVIN REDUCTASE (NADPH)"/>
    <property type="match status" value="1"/>
</dbReference>
<gene>
    <name evidence="3" type="ORF">PRZ48_003159</name>
</gene>
<dbReference type="InterPro" id="IPR051606">
    <property type="entry name" value="Polyketide_Oxido-like"/>
</dbReference>
<evidence type="ECO:0000313" key="4">
    <source>
        <dbReference type="Proteomes" id="UP001305779"/>
    </source>
</evidence>
<protein>
    <recommendedName>
        <fullName evidence="2">NAD(P)-binding domain-containing protein</fullName>
    </recommendedName>
</protein>
<feature type="domain" description="NAD(P)-binding" evidence="2">
    <location>
        <begin position="9"/>
        <end position="205"/>
    </location>
</feature>
<dbReference type="EMBL" id="JAXOVC010000002">
    <property type="protein sequence ID" value="KAK4505196.1"/>
    <property type="molecule type" value="Genomic_DNA"/>
</dbReference>
<dbReference type="Proteomes" id="UP001305779">
    <property type="component" value="Unassembled WGS sequence"/>
</dbReference>
<evidence type="ECO:0000259" key="2">
    <source>
        <dbReference type="Pfam" id="PF13460"/>
    </source>
</evidence>
<dbReference type="SUPFAM" id="SSF51735">
    <property type="entry name" value="NAD(P)-binding Rossmann-fold domains"/>
    <property type="match status" value="1"/>
</dbReference>
<evidence type="ECO:0000313" key="3">
    <source>
        <dbReference type="EMBL" id="KAK4505196.1"/>
    </source>
</evidence>
<dbReference type="PANTHER" id="PTHR43355:SF2">
    <property type="entry name" value="FLAVIN REDUCTASE (NADPH)"/>
    <property type="match status" value="1"/>
</dbReference>
<proteinExistence type="inferred from homology"/>
<keyword evidence="4" id="KW-1185">Reference proteome</keyword>